<dbReference type="InterPro" id="IPR011765">
    <property type="entry name" value="Pept_M16_N"/>
</dbReference>
<evidence type="ECO:0000256" key="3">
    <source>
        <dbReference type="ARBA" id="ARBA00022670"/>
    </source>
</evidence>
<dbReference type="Gene3D" id="3.30.830.10">
    <property type="entry name" value="Metalloenzyme, LuxS/M16 peptidase-like"/>
    <property type="match status" value="2"/>
</dbReference>
<feature type="domain" description="Peptidase M16 N-terminal" evidence="9">
    <location>
        <begin position="50"/>
        <end position="193"/>
    </location>
</feature>
<name>F0W9P2_9STRA</name>
<comment type="subcellular location">
    <subcellularLocation>
        <location evidence="2">Mitochondrion</location>
    </subcellularLocation>
</comment>
<keyword evidence="4" id="KW-0479">Metal-binding</keyword>
<dbReference type="GO" id="GO:0006508">
    <property type="term" value="P:proteolysis"/>
    <property type="evidence" value="ECO:0007669"/>
    <property type="project" value="UniProtKB-KW"/>
</dbReference>
<reference evidence="11" key="1">
    <citation type="journal article" date="2011" name="PLoS Biol.">
        <title>Gene gain and loss during evolution of obligate parasitism in the white rust pathogen of Arabidopsis thaliana.</title>
        <authorList>
            <person name="Kemen E."/>
            <person name="Gardiner A."/>
            <person name="Schultz-Larsen T."/>
            <person name="Kemen A.C."/>
            <person name="Balmuth A.L."/>
            <person name="Robert-Seilaniantz A."/>
            <person name="Bailey K."/>
            <person name="Holub E."/>
            <person name="Studholme D.J."/>
            <person name="Maclean D."/>
            <person name="Jones J.D."/>
        </authorList>
    </citation>
    <scope>NUCLEOTIDE SEQUENCE</scope>
</reference>
<protein>
    <submittedName>
        <fullName evidence="11">Mitochondrialprocessing peptidase subunit beta puta</fullName>
    </submittedName>
</protein>
<keyword evidence="7" id="KW-0482">Metalloprotease</keyword>
<evidence type="ECO:0000259" key="9">
    <source>
        <dbReference type="Pfam" id="PF00675"/>
    </source>
</evidence>
<evidence type="ECO:0000256" key="6">
    <source>
        <dbReference type="ARBA" id="ARBA00022833"/>
    </source>
</evidence>
<evidence type="ECO:0000256" key="4">
    <source>
        <dbReference type="ARBA" id="ARBA00022723"/>
    </source>
</evidence>
<evidence type="ECO:0000256" key="7">
    <source>
        <dbReference type="ARBA" id="ARBA00023049"/>
    </source>
</evidence>
<dbReference type="InterPro" id="IPR050361">
    <property type="entry name" value="MPP/UQCRC_Complex"/>
</dbReference>
<dbReference type="AlphaFoldDB" id="F0W9P2"/>
<evidence type="ECO:0000313" key="11">
    <source>
        <dbReference type="EMBL" id="CCA17860.1"/>
    </source>
</evidence>
<proteinExistence type="predicted"/>
<sequence>MISLKSNSFPSVCKTLCRNKSVAAAVSASPLHPHAETSVTKVSKLQNGVRVASELTAHETATINISINAGTRYANGATALLFERMLLTGTKKRSHEQLEKKIIELGGRLSTHTDRERTVLSAHVHKKDVNAAMQILGEVLQPTGWNSAALTAEAQALAEHIRVTRSGFSKSLVFDHLHQTAFMDSDLGNSLVGKDTDVFKVTLDDLESYHSANITADRVVVAGAGAIDHSELVQLAEKALGMLPAAKTSLDHKPSLFVGSDVRIKNDYIPLAHVAIAFEAFDWTSKHYFPTKLMQVLIGKWDRCGSAGLNASSKLAQAVAEQDLARSFATFNLNYSDTGLFGVYAIADQYKTNDLMWYVMESLVRLVHRTTDEEVESAKSQLKANLLLNLDNTSEISDDIGRQMLAFGKRLSLAETLSQIDAVDAASVRATADEIINDKEHALSAIGSIHELPDYTNLRRRSYWVRY</sequence>
<dbReference type="FunFam" id="3.30.830.10:FF:000001">
    <property type="entry name" value="Mitochondrial-processing peptidase subunit beta, mitochondrial"/>
    <property type="match status" value="1"/>
</dbReference>
<organism evidence="11">
    <name type="scientific">Albugo laibachii Nc14</name>
    <dbReference type="NCBI Taxonomy" id="890382"/>
    <lineage>
        <taxon>Eukaryota</taxon>
        <taxon>Sar</taxon>
        <taxon>Stramenopiles</taxon>
        <taxon>Oomycota</taxon>
        <taxon>Peronosporomycetes</taxon>
        <taxon>Albuginales</taxon>
        <taxon>Albuginaceae</taxon>
        <taxon>Albugo</taxon>
    </lineage>
</organism>
<evidence type="ECO:0000256" key="5">
    <source>
        <dbReference type="ARBA" id="ARBA00022801"/>
    </source>
</evidence>
<dbReference type="GO" id="GO:0008237">
    <property type="term" value="F:metallopeptidase activity"/>
    <property type="evidence" value="ECO:0007669"/>
    <property type="project" value="UniProtKB-KW"/>
</dbReference>
<evidence type="ECO:0000259" key="10">
    <source>
        <dbReference type="Pfam" id="PF05193"/>
    </source>
</evidence>
<evidence type="ECO:0000256" key="2">
    <source>
        <dbReference type="ARBA" id="ARBA00004173"/>
    </source>
</evidence>
<keyword evidence="6" id="KW-0862">Zinc</keyword>
<keyword evidence="5" id="KW-0378">Hydrolase</keyword>
<dbReference type="InterPro" id="IPR011249">
    <property type="entry name" value="Metalloenz_LuxS/M16"/>
</dbReference>
<dbReference type="PANTHER" id="PTHR11851">
    <property type="entry name" value="METALLOPROTEASE"/>
    <property type="match status" value="1"/>
</dbReference>
<dbReference type="PANTHER" id="PTHR11851:SF149">
    <property type="entry name" value="GH01077P"/>
    <property type="match status" value="1"/>
</dbReference>
<evidence type="ECO:0000256" key="8">
    <source>
        <dbReference type="ARBA" id="ARBA00023128"/>
    </source>
</evidence>
<dbReference type="EMBL" id="FR824086">
    <property type="protein sequence ID" value="CCA17860.1"/>
    <property type="molecule type" value="Genomic_DNA"/>
</dbReference>
<evidence type="ECO:0000256" key="1">
    <source>
        <dbReference type="ARBA" id="ARBA00001947"/>
    </source>
</evidence>
<dbReference type="Pfam" id="PF00675">
    <property type="entry name" value="Peptidase_M16"/>
    <property type="match status" value="1"/>
</dbReference>
<gene>
    <name evidence="11" type="primary">AlNc14C41G3497</name>
    <name evidence="11" type="ORF">ALNC14_040030</name>
</gene>
<keyword evidence="3" id="KW-0645">Protease</keyword>
<dbReference type="SUPFAM" id="SSF63411">
    <property type="entry name" value="LuxS/MPP-like metallohydrolase"/>
    <property type="match status" value="2"/>
</dbReference>
<reference evidence="11" key="2">
    <citation type="submission" date="2011-02" db="EMBL/GenBank/DDBJ databases">
        <authorList>
            <person name="MacLean D."/>
        </authorList>
    </citation>
    <scope>NUCLEOTIDE SEQUENCE</scope>
</reference>
<dbReference type="Pfam" id="PF05193">
    <property type="entry name" value="Peptidase_M16_C"/>
    <property type="match status" value="1"/>
</dbReference>
<dbReference type="InterPro" id="IPR007863">
    <property type="entry name" value="Peptidase_M16_C"/>
</dbReference>
<dbReference type="GO" id="GO:0005739">
    <property type="term" value="C:mitochondrion"/>
    <property type="evidence" value="ECO:0007669"/>
    <property type="project" value="UniProtKB-SubCell"/>
</dbReference>
<dbReference type="GO" id="GO:0046872">
    <property type="term" value="F:metal ion binding"/>
    <property type="evidence" value="ECO:0007669"/>
    <property type="project" value="UniProtKB-KW"/>
</dbReference>
<feature type="domain" description="Peptidase M16 C-terminal" evidence="10">
    <location>
        <begin position="200"/>
        <end position="382"/>
    </location>
</feature>
<keyword evidence="8" id="KW-0496">Mitochondrion</keyword>
<accession>F0W9P2</accession>
<dbReference type="HOGENOM" id="CLU_009902_4_0_1"/>
<comment type="cofactor">
    <cofactor evidence="1">
        <name>Zn(2+)</name>
        <dbReference type="ChEBI" id="CHEBI:29105"/>
    </cofactor>
</comment>